<protein>
    <submittedName>
        <fullName evidence="5">Metallophosphatase</fullName>
    </submittedName>
</protein>
<keyword evidence="2" id="KW-0378">Hydrolase</keyword>
<evidence type="ECO:0000256" key="2">
    <source>
        <dbReference type="ARBA" id="ARBA00022801"/>
    </source>
</evidence>
<dbReference type="CDD" id="cd07385">
    <property type="entry name" value="MPP_YkuE_C"/>
    <property type="match status" value="1"/>
</dbReference>
<name>A0A250JY38_9BACT</name>
<feature type="transmembrane region" description="Helical" evidence="3">
    <location>
        <begin position="129"/>
        <end position="151"/>
    </location>
</feature>
<feature type="transmembrane region" description="Helical" evidence="3">
    <location>
        <begin position="6"/>
        <end position="25"/>
    </location>
</feature>
<evidence type="ECO:0000313" key="6">
    <source>
        <dbReference type="Proteomes" id="UP000217343"/>
    </source>
</evidence>
<dbReference type="GO" id="GO:0008758">
    <property type="term" value="F:UDP-2,3-diacylglucosamine hydrolase activity"/>
    <property type="evidence" value="ECO:0007669"/>
    <property type="project" value="TreeGrafter"/>
</dbReference>
<proteinExistence type="predicted"/>
<dbReference type="EMBL" id="CP022203">
    <property type="protein sequence ID" value="ATB48382.1"/>
    <property type="molecule type" value="Genomic_DNA"/>
</dbReference>
<evidence type="ECO:0000259" key="4">
    <source>
        <dbReference type="Pfam" id="PF00149"/>
    </source>
</evidence>
<dbReference type="KEGG" id="mmas:MYMAC_004009"/>
<feature type="domain" description="Calcineurin-like phosphoesterase" evidence="4">
    <location>
        <begin position="177"/>
        <end position="343"/>
    </location>
</feature>
<gene>
    <name evidence="5" type="ORF">MYMAC_004009</name>
</gene>
<evidence type="ECO:0000256" key="1">
    <source>
        <dbReference type="ARBA" id="ARBA00022723"/>
    </source>
</evidence>
<dbReference type="PANTHER" id="PTHR31302:SF31">
    <property type="entry name" value="PHOSPHODIESTERASE YAEI"/>
    <property type="match status" value="1"/>
</dbReference>
<dbReference type="Proteomes" id="UP000217343">
    <property type="component" value="Chromosome"/>
</dbReference>
<keyword evidence="1" id="KW-0479">Metal-binding</keyword>
<keyword evidence="3" id="KW-1133">Transmembrane helix</keyword>
<evidence type="ECO:0000256" key="3">
    <source>
        <dbReference type="SAM" id="Phobius"/>
    </source>
</evidence>
<reference evidence="5 6" key="1">
    <citation type="submission" date="2017-06" db="EMBL/GenBank/DDBJ databases">
        <title>Sequencing and comparative analysis of myxobacterial genomes.</title>
        <authorList>
            <person name="Rupp O."/>
            <person name="Goesmann A."/>
            <person name="Sogaard-Andersen L."/>
        </authorList>
    </citation>
    <scope>NUCLEOTIDE SEQUENCE [LARGE SCALE GENOMIC DNA]</scope>
    <source>
        <strain evidence="5 6">DSM 14697</strain>
    </source>
</reference>
<dbReference type="SUPFAM" id="SSF56300">
    <property type="entry name" value="Metallo-dependent phosphatases"/>
    <property type="match status" value="1"/>
</dbReference>
<evidence type="ECO:0000313" key="5">
    <source>
        <dbReference type="EMBL" id="ATB48382.1"/>
    </source>
</evidence>
<dbReference type="Pfam" id="PF00149">
    <property type="entry name" value="Metallophos"/>
    <property type="match status" value="1"/>
</dbReference>
<keyword evidence="3" id="KW-0472">Membrane</keyword>
<dbReference type="AlphaFoldDB" id="A0A250JY38"/>
<dbReference type="InterPro" id="IPR051158">
    <property type="entry name" value="Metallophosphoesterase_sf"/>
</dbReference>
<sequence length="401" mass="42872">MPRWVSLLLFFVPVLAVLLVGHVYLYRRLVRDVTRRQGTRRAAQGLFAVGFVGALGSRAIGAALPSEGARSLGILFLLWTGLVLYLLMFTLAVDAVRLLAAWRARRQARGAEGARATPSAPVSPERRALLGQGLAMGAGLAGVAVSAYGSWRAYHPPDVRDIPVRLPNLPRALEGLTLVQLTDIHIGGVIQRRFIDDLVARTNALKPDVIAITGDLVDGSVDALGGFAGGLGRLSARYGTWFVTGNHDYYSGANAWVAFLEGLGIHVLRNRSVSIGDGAASFQLAGVDDWSAHRMGERGYDLDAALRDVRPDRASVLLAHQPSNFDEVARRGVGLQVSGHTHGGQMFPGNLMGDLIWGERNAGLSRTGDSLIYVSRGCGFVGPPMRVGAPPEIARLVLLPA</sequence>
<dbReference type="PANTHER" id="PTHR31302">
    <property type="entry name" value="TRANSMEMBRANE PROTEIN WITH METALLOPHOSPHOESTERASE DOMAIN-RELATED"/>
    <property type="match status" value="1"/>
</dbReference>
<dbReference type="InterPro" id="IPR004843">
    <property type="entry name" value="Calcineurin-like_PHP"/>
</dbReference>
<feature type="transmembrane region" description="Helical" evidence="3">
    <location>
        <begin position="46"/>
        <end position="64"/>
    </location>
</feature>
<dbReference type="InterPro" id="IPR029052">
    <property type="entry name" value="Metallo-depent_PP-like"/>
</dbReference>
<dbReference type="RefSeq" id="WP_013940702.1">
    <property type="nucleotide sequence ID" value="NZ_CP022203.1"/>
</dbReference>
<accession>A0A250JY38</accession>
<organism evidence="5 6">
    <name type="scientific">Corallococcus macrosporus DSM 14697</name>
    <dbReference type="NCBI Taxonomy" id="1189310"/>
    <lineage>
        <taxon>Bacteria</taxon>
        <taxon>Pseudomonadati</taxon>
        <taxon>Myxococcota</taxon>
        <taxon>Myxococcia</taxon>
        <taxon>Myxococcales</taxon>
        <taxon>Cystobacterineae</taxon>
        <taxon>Myxococcaceae</taxon>
        <taxon>Corallococcus</taxon>
    </lineage>
</organism>
<feature type="transmembrane region" description="Helical" evidence="3">
    <location>
        <begin position="76"/>
        <end position="100"/>
    </location>
</feature>
<keyword evidence="6" id="KW-1185">Reference proteome</keyword>
<dbReference type="GO" id="GO:0016020">
    <property type="term" value="C:membrane"/>
    <property type="evidence" value="ECO:0007669"/>
    <property type="project" value="GOC"/>
</dbReference>
<dbReference type="GO" id="GO:0009245">
    <property type="term" value="P:lipid A biosynthetic process"/>
    <property type="evidence" value="ECO:0007669"/>
    <property type="project" value="TreeGrafter"/>
</dbReference>
<keyword evidence="3" id="KW-0812">Transmembrane</keyword>
<dbReference type="OrthoDB" id="9780884at2"/>
<dbReference type="GO" id="GO:0046872">
    <property type="term" value="F:metal ion binding"/>
    <property type="evidence" value="ECO:0007669"/>
    <property type="project" value="UniProtKB-KW"/>
</dbReference>
<dbReference type="Gene3D" id="3.60.21.10">
    <property type="match status" value="1"/>
</dbReference>